<evidence type="ECO:0000313" key="1">
    <source>
        <dbReference type="EMBL" id="KHJ79588.1"/>
    </source>
</evidence>
<keyword evidence="2" id="KW-1185">Reference proteome</keyword>
<dbReference type="Proteomes" id="UP000053660">
    <property type="component" value="Unassembled WGS sequence"/>
</dbReference>
<name>A0A0B1S2L1_OESDE</name>
<dbReference type="AlphaFoldDB" id="A0A0B1S2L1"/>
<sequence>MNSGKTHDSNNTAFALMKSITGFTEQELESLVKIILIYGTSGVDTHVTDPVFAEKILSFNQKYEAMFPSEKYFIEKVGLRPMWLVP</sequence>
<gene>
    <name evidence="1" type="ORF">OESDEN_20760</name>
</gene>
<accession>A0A0B1S2L1</accession>
<reference evidence="1 2" key="1">
    <citation type="submission" date="2014-03" db="EMBL/GenBank/DDBJ databases">
        <title>Draft genome of the hookworm Oesophagostomum dentatum.</title>
        <authorList>
            <person name="Mitreva M."/>
        </authorList>
    </citation>
    <scope>NUCLEOTIDE SEQUENCE [LARGE SCALE GENOMIC DNA]</scope>
    <source>
        <strain evidence="1 2">OD-Hann</strain>
    </source>
</reference>
<protein>
    <submittedName>
        <fullName evidence="1">Uncharacterized protein</fullName>
    </submittedName>
</protein>
<dbReference type="EMBL" id="KN604263">
    <property type="protein sequence ID" value="KHJ79588.1"/>
    <property type="molecule type" value="Genomic_DNA"/>
</dbReference>
<organism evidence="1 2">
    <name type="scientific">Oesophagostomum dentatum</name>
    <name type="common">Nodular worm</name>
    <dbReference type="NCBI Taxonomy" id="61180"/>
    <lineage>
        <taxon>Eukaryota</taxon>
        <taxon>Metazoa</taxon>
        <taxon>Ecdysozoa</taxon>
        <taxon>Nematoda</taxon>
        <taxon>Chromadorea</taxon>
        <taxon>Rhabditida</taxon>
        <taxon>Rhabditina</taxon>
        <taxon>Rhabditomorpha</taxon>
        <taxon>Strongyloidea</taxon>
        <taxon>Strongylidae</taxon>
        <taxon>Oesophagostomum</taxon>
    </lineage>
</organism>
<evidence type="ECO:0000313" key="2">
    <source>
        <dbReference type="Proteomes" id="UP000053660"/>
    </source>
</evidence>
<proteinExistence type="predicted"/>